<organism evidence="1 2">
    <name type="scientific">Paenibacillus chungangensis</name>
    <dbReference type="NCBI Taxonomy" id="696535"/>
    <lineage>
        <taxon>Bacteria</taxon>
        <taxon>Bacillati</taxon>
        <taxon>Bacillota</taxon>
        <taxon>Bacilli</taxon>
        <taxon>Bacillales</taxon>
        <taxon>Paenibacillaceae</taxon>
        <taxon>Paenibacillus</taxon>
    </lineage>
</organism>
<dbReference type="EMBL" id="JBHTJZ010000026">
    <property type="protein sequence ID" value="MFD0960968.1"/>
    <property type="molecule type" value="Genomic_DNA"/>
</dbReference>
<name>A0ABW3HTV1_9BACL</name>
<evidence type="ECO:0000313" key="1">
    <source>
        <dbReference type="EMBL" id="MFD0960968.1"/>
    </source>
</evidence>
<gene>
    <name evidence="1" type="ORF">ACFQ2I_16375</name>
</gene>
<proteinExistence type="predicted"/>
<comment type="caution">
    <text evidence="1">The sequence shown here is derived from an EMBL/GenBank/DDBJ whole genome shotgun (WGS) entry which is preliminary data.</text>
</comment>
<keyword evidence="2" id="KW-1185">Reference proteome</keyword>
<dbReference type="RefSeq" id="WP_377566054.1">
    <property type="nucleotide sequence ID" value="NZ_JBHTJZ010000026.1"/>
</dbReference>
<dbReference type="Proteomes" id="UP001596989">
    <property type="component" value="Unassembled WGS sequence"/>
</dbReference>
<accession>A0ABW3HTV1</accession>
<reference evidence="2" key="1">
    <citation type="journal article" date="2019" name="Int. J. Syst. Evol. Microbiol.">
        <title>The Global Catalogue of Microorganisms (GCM) 10K type strain sequencing project: providing services to taxonomists for standard genome sequencing and annotation.</title>
        <authorList>
            <consortium name="The Broad Institute Genomics Platform"/>
            <consortium name="The Broad Institute Genome Sequencing Center for Infectious Disease"/>
            <person name="Wu L."/>
            <person name="Ma J."/>
        </authorList>
    </citation>
    <scope>NUCLEOTIDE SEQUENCE [LARGE SCALE GENOMIC DNA]</scope>
    <source>
        <strain evidence="2">CCUG 59129</strain>
    </source>
</reference>
<protein>
    <submittedName>
        <fullName evidence="1">Uncharacterized protein</fullName>
    </submittedName>
</protein>
<sequence>DLLFKSYFLIRKYSVMIEVQLAGIVTTRDLFPFPVKRTFVGKDGVANVMSFKVMSQSSCARAPVANIPPAS</sequence>
<feature type="non-terminal residue" evidence="1">
    <location>
        <position position="1"/>
    </location>
</feature>
<evidence type="ECO:0000313" key="2">
    <source>
        <dbReference type="Proteomes" id="UP001596989"/>
    </source>
</evidence>